<feature type="transmembrane region" description="Helical" evidence="6">
    <location>
        <begin position="98"/>
        <end position="118"/>
    </location>
</feature>
<evidence type="ECO:0000313" key="8">
    <source>
        <dbReference type="EMBL" id="MBF9129099.1"/>
    </source>
</evidence>
<evidence type="ECO:0000256" key="6">
    <source>
        <dbReference type="SAM" id="Phobius"/>
    </source>
</evidence>
<accession>A0ABS0GSW3</accession>
<feature type="transmembrane region" description="Helical" evidence="6">
    <location>
        <begin position="169"/>
        <end position="189"/>
    </location>
</feature>
<dbReference type="Pfam" id="PF13515">
    <property type="entry name" value="FUSC_2"/>
    <property type="match status" value="1"/>
</dbReference>
<feature type="compositionally biased region" description="Basic and acidic residues" evidence="5">
    <location>
        <begin position="397"/>
        <end position="407"/>
    </location>
</feature>
<evidence type="ECO:0000313" key="9">
    <source>
        <dbReference type="Proteomes" id="UP000638560"/>
    </source>
</evidence>
<comment type="caution">
    <text evidence="8">The sequence shown here is derived from an EMBL/GenBank/DDBJ whole genome shotgun (WGS) entry which is preliminary data.</text>
</comment>
<feature type="domain" description="Integral membrane bound transporter" evidence="7">
    <location>
        <begin position="65"/>
        <end position="182"/>
    </location>
</feature>
<gene>
    <name evidence="8" type="ORF">I0C86_08905</name>
</gene>
<feature type="region of interest" description="Disordered" evidence="5">
    <location>
        <begin position="384"/>
        <end position="423"/>
    </location>
</feature>
<keyword evidence="9" id="KW-1185">Reference proteome</keyword>
<reference evidence="8 9" key="1">
    <citation type="submission" date="2020-11" db="EMBL/GenBank/DDBJ databases">
        <title>A novel isolate from a Black sea contaminated sediment with potential to produce alkanes: Plantactinospora alkalitolerans sp. nov.</title>
        <authorList>
            <person name="Carro L."/>
            <person name="Veyisoglu A."/>
            <person name="Guven K."/>
            <person name="Schumann P."/>
            <person name="Klenk H.-P."/>
            <person name="Sahin N."/>
        </authorList>
    </citation>
    <scope>NUCLEOTIDE SEQUENCE [LARGE SCALE GENOMIC DNA]</scope>
    <source>
        <strain evidence="8 9">S1510</strain>
    </source>
</reference>
<evidence type="ECO:0000259" key="7">
    <source>
        <dbReference type="Pfam" id="PF13515"/>
    </source>
</evidence>
<name>A0ABS0GSW3_9ACTN</name>
<comment type="subcellular location">
    <subcellularLocation>
        <location evidence="1">Membrane</location>
        <topology evidence="1">Multi-pass membrane protein</topology>
    </subcellularLocation>
</comment>
<proteinExistence type="predicted"/>
<feature type="transmembrane region" description="Helical" evidence="6">
    <location>
        <begin position="73"/>
        <end position="91"/>
    </location>
</feature>
<keyword evidence="3 6" id="KW-1133">Transmembrane helix</keyword>
<feature type="compositionally biased region" description="Low complexity" evidence="5">
    <location>
        <begin position="408"/>
        <end position="423"/>
    </location>
</feature>
<evidence type="ECO:0000256" key="4">
    <source>
        <dbReference type="ARBA" id="ARBA00023136"/>
    </source>
</evidence>
<dbReference type="Proteomes" id="UP000638560">
    <property type="component" value="Unassembled WGS sequence"/>
</dbReference>
<dbReference type="EMBL" id="JADPUN010000104">
    <property type="protein sequence ID" value="MBF9129099.1"/>
    <property type="molecule type" value="Genomic_DNA"/>
</dbReference>
<evidence type="ECO:0000256" key="1">
    <source>
        <dbReference type="ARBA" id="ARBA00004141"/>
    </source>
</evidence>
<evidence type="ECO:0000256" key="3">
    <source>
        <dbReference type="ARBA" id="ARBA00022989"/>
    </source>
</evidence>
<organism evidence="8 9">
    <name type="scientific">Plantactinospora alkalitolerans</name>
    <dbReference type="NCBI Taxonomy" id="2789879"/>
    <lineage>
        <taxon>Bacteria</taxon>
        <taxon>Bacillati</taxon>
        <taxon>Actinomycetota</taxon>
        <taxon>Actinomycetes</taxon>
        <taxon>Micromonosporales</taxon>
        <taxon>Micromonosporaceae</taxon>
        <taxon>Plantactinospora</taxon>
    </lineage>
</organism>
<keyword evidence="2 6" id="KW-0812">Transmembrane</keyword>
<feature type="transmembrane region" description="Helical" evidence="6">
    <location>
        <begin position="124"/>
        <end position="157"/>
    </location>
</feature>
<sequence>MRSVRETVAKTPLDVDRERIANLAKEAKKRSRATVRDRWHAVQFNLVLALQASVAAALAWVGSHELLGNPSPVFAPISAIGTLASSVGQRFRRTIELILGVAVGIGLGDALVLGAGTGPWQLGLIVFLSIVVTIFLGGGPAVVTQAAATAVLIVTVTPQSMQNIESPRVIDALIGGFAGLVVIALVLPLNPLRVVDRAARPALGRLVEELSETAEALKGRNAGRAQAALDRLRQVEDHMQGFVEALEGGRETSILAPVRWHRRGALTQYVESAEYIEHAVHNSGTLIRRAVTALEDDEPVPEEMATAVALLAESVRLLRKDLGLGVRPEAAREQALQAIGQAGRAYAEGVGFSGSVVIAQVRTTGSDVLRATGIERTEANRLVRRAAGGHAGEASDEALKDHRERASDAPSDAPSSEARSARK</sequence>
<evidence type="ECO:0000256" key="5">
    <source>
        <dbReference type="SAM" id="MobiDB-lite"/>
    </source>
</evidence>
<protein>
    <submittedName>
        <fullName evidence="8">FUSC family protein</fullName>
    </submittedName>
</protein>
<dbReference type="InterPro" id="IPR049453">
    <property type="entry name" value="Memb_transporter_dom"/>
</dbReference>
<keyword evidence="4 6" id="KW-0472">Membrane</keyword>
<feature type="transmembrane region" description="Helical" evidence="6">
    <location>
        <begin position="39"/>
        <end position="61"/>
    </location>
</feature>
<evidence type="ECO:0000256" key="2">
    <source>
        <dbReference type="ARBA" id="ARBA00022692"/>
    </source>
</evidence>